<protein>
    <submittedName>
        <fullName evidence="1">Uncharacterized protein</fullName>
    </submittedName>
</protein>
<evidence type="ECO:0000313" key="2">
    <source>
        <dbReference type="Proteomes" id="UP000318288"/>
    </source>
</evidence>
<name>A0A5C6FKR0_9BACT</name>
<proteinExistence type="predicted"/>
<dbReference type="Proteomes" id="UP000318288">
    <property type="component" value="Unassembled WGS sequence"/>
</dbReference>
<accession>A0A5C6FKR0</accession>
<dbReference type="EMBL" id="SJPW01000001">
    <property type="protein sequence ID" value="TWU60202.1"/>
    <property type="molecule type" value="Genomic_DNA"/>
</dbReference>
<evidence type="ECO:0000313" key="1">
    <source>
        <dbReference type="EMBL" id="TWU60202.1"/>
    </source>
</evidence>
<sequence length="210" mass="24240">MWPTFDGLRTLKGPEADLVRGAVGTMLDHLIAEYRDDDAPWSYGLDWFDMWEADQRIWLLEQVTRGLLTRRRELPPAAIWEATVDAIFCETIDLIEIEIADPTLTTAKLSWRQSVVEVFERQHGRPPEIDIDSRDLSKWRSVVARISESILATPSYQKAEAFRDADINRLKRFLAERALPEDFLDRIPPIRSVAETQASIDMIQKLVFVD</sequence>
<dbReference type="RefSeq" id="WP_146453824.1">
    <property type="nucleotide sequence ID" value="NZ_SJPW01000001.1"/>
</dbReference>
<gene>
    <name evidence="1" type="ORF">Poly51_04770</name>
</gene>
<dbReference type="AlphaFoldDB" id="A0A5C6FKR0"/>
<comment type="caution">
    <text evidence="1">The sequence shown here is derived from an EMBL/GenBank/DDBJ whole genome shotgun (WGS) entry which is preliminary data.</text>
</comment>
<reference evidence="1 2" key="1">
    <citation type="submission" date="2019-02" db="EMBL/GenBank/DDBJ databases">
        <title>Deep-cultivation of Planctomycetes and their phenomic and genomic characterization uncovers novel biology.</title>
        <authorList>
            <person name="Wiegand S."/>
            <person name="Jogler M."/>
            <person name="Boedeker C."/>
            <person name="Pinto D."/>
            <person name="Vollmers J."/>
            <person name="Rivas-Marin E."/>
            <person name="Kohn T."/>
            <person name="Peeters S.H."/>
            <person name="Heuer A."/>
            <person name="Rast P."/>
            <person name="Oberbeckmann S."/>
            <person name="Bunk B."/>
            <person name="Jeske O."/>
            <person name="Meyerdierks A."/>
            <person name="Storesund J.E."/>
            <person name="Kallscheuer N."/>
            <person name="Luecker S."/>
            <person name="Lage O.M."/>
            <person name="Pohl T."/>
            <person name="Merkel B.J."/>
            <person name="Hornburger P."/>
            <person name="Mueller R.-W."/>
            <person name="Bruemmer F."/>
            <person name="Labrenz M."/>
            <person name="Spormann A.M."/>
            <person name="Op Den Camp H."/>
            <person name="Overmann J."/>
            <person name="Amann R."/>
            <person name="Jetten M.S.M."/>
            <person name="Mascher T."/>
            <person name="Medema M.H."/>
            <person name="Devos D.P."/>
            <person name="Kaster A.-K."/>
            <person name="Ovreas L."/>
            <person name="Rohde M."/>
            <person name="Galperin M.Y."/>
            <person name="Jogler C."/>
        </authorList>
    </citation>
    <scope>NUCLEOTIDE SEQUENCE [LARGE SCALE GENOMIC DNA]</scope>
    <source>
        <strain evidence="1 2">Poly51</strain>
    </source>
</reference>
<organism evidence="1 2">
    <name type="scientific">Rubripirellula tenax</name>
    <dbReference type="NCBI Taxonomy" id="2528015"/>
    <lineage>
        <taxon>Bacteria</taxon>
        <taxon>Pseudomonadati</taxon>
        <taxon>Planctomycetota</taxon>
        <taxon>Planctomycetia</taxon>
        <taxon>Pirellulales</taxon>
        <taxon>Pirellulaceae</taxon>
        <taxon>Rubripirellula</taxon>
    </lineage>
</organism>
<keyword evidence="2" id="KW-1185">Reference proteome</keyword>
<dbReference type="OrthoDB" id="262767at2"/>